<protein>
    <recommendedName>
        <fullName evidence="4">RCC1-like domain-containing protein</fullName>
    </recommendedName>
</protein>
<feature type="domain" description="RCC1-like" evidence="4">
    <location>
        <begin position="149"/>
        <end position="420"/>
    </location>
</feature>
<reference evidence="5" key="2">
    <citation type="journal article" date="2021" name="PeerJ">
        <title>Extensive microbial diversity within the chicken gut microbiome revealed by metagenomics and culture.</title>
        <authorList>
            <person name="Gilroy R."/>
            <person name="Ravi A."/>
            <person name="Getino M."/>
            <person name="Pursley I."/>
            <person name="Horton D.L."/>
            <person name="Alikhan N.F."/>
            <person name="Baker D."/>
            <person name="Gharbi K."/>
            <person name="Hall N."/>
            <person name="Watson M."/>
            <person name="Adriaenssens E.M."/>
            <person name="Foster-Nyarko E."/>
            <person name="Jarju S."/>
            <person name="Secka A."/>
            <person name="Antonio M."/>
            <person name="Oren A."/>
            <person name="Chaudhuri R.R."/>
            <person name="La Ragione R."/>
            <person name="Hildebrand F."/>
            <person name="Pallen M.J."/>
        </authorList>
    </citation>
    <scope>NUCLEOTIDE SEQUENCE</scope>
    <source>
        <strain evidence="5">14508</strain>
    </source>
</reference>
<feature type="transmembrane region" description="Helical" evidence="2">
    <location>
        <begin position="705"/>
        <end position="727"/>
    </location>
</feature>
<dbReference type="PANTHER" id="PTHR22870:SF408">
    <property type="entry name" value="OS09G0560450 PROTEIN"/>
    <property type="match status" value="1"/>
</dbReference>
<evidence type="ECO:0000313" key="5">
    <source>
        <dbReference type="EMBL" id="HIT17197.1"/>
    </source>
</evidence>
<dbReference type="AlphaFoldDB" id="A0A9D1G8A2"/>
<keyword evidence="2" id="KW-1133">Transmembrane helix</keyword>
<feature type="signal peptide" evidence="3">
    <location>
        <begin position="1"/>
        <end position="20"/>
    </location>
</feature>
<keyword evidence="2" id="KW-0472">Membrane</keyword>
<dbReference type="SUPFAM" id="SSF50985">
    <property type="entry name" value="RCC1/BLIP-II"/>
    <property type="match status" value="1"/>
</dbReference>
<evidence type="ECO:0000256" key="3">
    <source>
        <dbReference type="SAM" id="SignalP"/>
    </source>
</evidence>
<dbReference type="EMBL" id="DVKI01000074">
    <property type="protein sequence ID" value="HIT17197.1"/>
    <property type="molecule type" value="Genomic_DNA"/>
</dbReference>
<evidence type="ECO:0000313" key="6">
    <source>
        <dbReference type="Proteomes" id="UP000886893"/>
    </source>
</evidence>
<gene>
    <name evidence="5" type="ORF">IAD04_02310</name>
</gene>
<organism evidence="5 6">
    <name type="scientific">Candidatus Caccosoma faecigallinarum</name>
    <dbReference type="NCBI Taxonomy" id="2840720"/>
    <lineage>
        <taxon>Bacteria</taxon>
        <taxon>Bacillati</taxon>
        <taxon>Bacillota</taxon>
        <taxon>Bacillota incertae sedis</taxon>
        <taxon>Candidatus Caccosoma</taxon>
    </lineage>
</organism>
<evidence type="ECO:0000259" key="4">
    <source>
        <dbReference type="Pfam" id="PF25390"/>
    </source>
</evidence>
<dbReference type="InterPro" id="IPR058923">
    <property type="entry name" value="RCC1-like_dom"/>
</dbReference>
<dbReference type="PANTHER" id="PTHR22870">
    <property type="entry name" value="REGULATOR OF CHROMOSOME CONDENSATION"/>
    <property type="match status" value="1"/>
</dbReference>
<dbReference type="PRINTS" id="PR00633">
    <property type="entry name" value="RCCNDNSATION"/>
</dbReference>
<dbReference type="Proteomes" id="UP000886893">
    <property type="component" value="Unassembled WGS sequence"/>
</dbReference>
<accession>A0A9D1G8A2</accession>
<dbReference type="InterPro" id="IPR009091">
    <property type="entry name" value="RCC1/BLIP-II"/>
</dbReference>
<dbReference type="PROSITE" id="PS50012">
    <property type="entry name" value="RCC1_3"/>
    <property type="match status" value="6"/>
</dbReference>
<dbReference type="Pfam" id="PF13540">
    <property type="entry name" value="RCC1_2"/>
    <property type="match status" value="1"/>
</dbReference>
<dbReference type="InterPro" id="IPR051210">
    <property type="entry name" value="Ub_ligase/GEF_domain"/>
</dbReference>
<dbReference type="Pfam" id="PF25390">
    <property type="entry name" value="WD40_RLD"/>
    <property type="match status" value="1"/>
</dbReference>
<proteinExistence type="predicted"/>
<name>A0A9D1G8A2_9FIRM</name>
<dbReference type="Gene3D" id="2.130.10.30">
    <property type="entry name" value="Regulator of chromosome condensation 1/beta-lactamase-inhibitor protein II"/>
    <property type="match status" value="2"/>
</dbReference>
<evidence type="ECO:0000256" key="2">
    <source>
        <dbReference type="SAM" id="Phobius"/>
    </source>
</evidence>
<dbReference type="InterPro" id="IPR000408">
    <property type="entry name" value="Reg_chr_condens"/>
</dbReference>
<evidence type="ECO:0000256" key="1">
    <source>
        <dbReference type="ARBA" id="ARBA00022737"/>
    </source>
</evidence>
<sequence length="738" mass="82932">MKKTIFLCLFCLLFPFFIQKETKNVQAETASFRNFSISSGKNHSLLKTDTGEIFAWGTWGDISLESDLETFSKIYPSDITNLISLQNNDLIKEVSSGDQHSFILTEFGEVYSFGFDGQGQLGDGGEVYFVGDLNYASQLKKEASCITDLFDLQPGDKIIQVDGGSNFSIALSQMGDVFTFGENNNGQLGINQQENVYQTAPIKITENFDLQEDEQITKIAVGSSHALALTQLGNVFVWGNNNFGQLGNDKRGINAYKPEKLELYGEKAIQIACGSFHSYVLTNLNFLYGFGYNGYGQLADKAVIVHTGNDKSVPYEMSKNFNLEVNEKIVDIYSGFFYGMAITSNHNIFSFGQNSSGQLGTRTNISISTPQKITQNVPFSTEDQIQSLALGEKHSLMVSSRGEVYSWGDNSSGQLGEDYSISLILTPNDITENFPPIISFSTLGSSIYQQEYEVSVKIQYINHLAIEEFSYAWSHTDQEKPIDTWENGSTDQPICLKDGDGTYYLWIQVVNLHEISFYKVSSAFYADSIKPTLQVHQIDNTPVNSNEIVDGSVYVKASDNNEGVKIAYRIDFHGDFVEIDEKEHVFNEDGTYEIKAIDVANNQSDIFLFRIDTQNPYILSMNQDLIQNNTYFTREKKLTIQSSELVLGYFLNDQDYITALNEESDEFTIQLKKGKTTIRLVDISGKVSQVYEIDYKPYFLEDTELLLWIFGTTASAIILIVVIVYTIRSKKQIKNGLK</sequence>
<reference evidence="5" key="1">
    <citation type="submission" date="2020-10" db="EMBL/GenBank/DDBJ databases">
        <authorList>
            <person name="Gilroy R."/>
        </authorList>
    </citation>
    <scope>NUCLEOTIDE SEQUENCE</scope>
    <source>
        <strain evidence="5">14508</strain>
    </source>
</reference>
<comment type="caution">
    <text evidence="5">The sequence shown here is derived from an EMBL/GenBank/DDBJ whole genome shotgun (WGS) entry which is preliminary data.</text>
</comment>
<keyword evidence="1" id="KW-0677">Repeat</keyword>
<keyword evidence="2" id="KW-0812">Transmembrane</keyword>
<feature type="chain" id="PRO_5039608636" description="RCC1-like domain-containing protein" evidence="3">
    <location>
        <begin position="21"/>
        <end position="738"/>
    </location>
</feature>
<keyword evidence="3" id="KW-0732">Signal</keyword>